<comment type="caution">
    <text evidence="4">Lacks conserved residue(s) required for the propagation of feature annotation.</text>
</comment>
<evidence type="ECO:0000256" key="3">
    <source>
        <dbReference type="ARBA" id="ARBA00023098"/>
    </source>
</evidence>
<organism evidence="6 7">
    <name type="scientific">Actinomadura macrotermitis</name>
    <dbReference type="NCBI Taxonomy" id="2585200"/>
    <lineage>
        <taxon>Bacteria</taxon>
        <taxon>Bacillati</taxon>
        <taxon>Actinomycetota</taxon>
        <taxon>Actinomycetes</taxon>
        <taxon>Streptosporangiales</taxon>
        <taxon>Thermomonosporaceae</taxon>
        <taxon>Actinomadura</taxon>
    </lineage>
</organism>
<name>A0A7K0C2K1_9ACTN</name>
<accession>A0A7K0C2K1</accession>
<proteinExistence type="predicted"/>
<protein>
    <recommendedName>
        <fullName evidence="5">PNPLA domain-containing protein</fullName>
    </recommendedName>
</protein>
<keyword evidence="1 4" id="KW-0378">Hydrolase</keyword>
<dbReference type="PANTHER" id="PTHR14226:SF57">
    <property type="entry name" value="BLR7027 PROTEIN"/>
    <property type="match status" value="1"/>
</dbReference>
<dbReference type="EMBL" id="WEGH01000004">
    <property type="protein sequence ID" value="MQY07653.1"/>
    <property type="molecule type" value="Genomic_DNA"/>
</dbReference>
<comment type="caution">
    <text evidence="6">The sequence shown here is derived from an EMBL/GenBank/DDBJ whole genome shotgun (WGS) entry which is preliminary data.</text>
</comment>
<evidence type="ECO:0000313" key="7">
    <source>
        <dbReference type="Proteomes" id="UP000487268"/>
    </source>
</evidence>
<dbReference type="SUPFAM" id="SSF52151">
    <property type="entry name" value="FabD/lysophospholipase-like"/>
    <property type="match status" value="1"/>
</dbReference>
<dbReference type="InterPro" id="IPR016035">
    <property type="entry name" value="Acyl_Trfase/lysoPLipase"/>
</dbReference>
<dbReference type="AlphaFoldDB" id="A0A7K0C2K1"/>
<feature type="active site" description="Proton acceptor" evidence="4">
    <location>
        <position position="168"/>
    </location>
</feature>
<evidence type="ECO:0000256" key="4">
    <source>
        <dbReference type="PROSITE-ProRule" id="PRU01161"/>
    </source>
</evidence>
<reference evidence="6 7" key="1">
    <citation type="submission" date="2019-10" db="EMBL/GenBank/DDBJ databases">
        <title>Actinomadura rubteroloni sp. nov. and Actinomadura macrotermitis sp. nov., isolated from the gut of fungus growing-termite Macrotermes natalensis.</title>
        <authorList>
            <person name="Benndorf R."/>
            <person name="Martin K."/>
            <person name="Kuefner M."/>
            <person name="De Beer W."/>
            <person name="Kaster A.-K."/>
            <person name="Vollmers J."/>
            <person name="Poulsen M."/>
            <person name="Beemelmanns C."/>
        </authorList>
    </citation>
    <scope>NUCLEOTIDE SEQUENCE [LARGE SCALE GENOMIC DNA]</scope>
    <source>
        <strain evidence="6 7">RB68</strain>
    </source>
</reference>
<keyword evidence="3 4" id="KW-0443">Lipid metabolism</keyword>
<keyword evidence="2 4" id="KW-0442">Lipid degradation</keyword>
<keyword evidence="7" id="KW-1185">Reference proteome</keyword>
<evidence type="ECO:0000259" key="5">
    <source>
        <dbReference type="PROSITE" id="PS51635"/>
    </source>
</evidence>
<feature type="active site" description="Nucleophile" evidence="4">
    <location>
        <position position="41"/>
    </location>
</feature>
<dbReference type="GO" id="GO:0016787">
    <property type="term" value="F:hydrolase activity"/>
    <property type="evidence" value="ECO:0007669"/>
    <property type="project" value="UniProtKB-UniRule"/>
</dbReference>
<dbReference type="Pfam" id="PF01734">
    <property type="entry name" value="Patatin"/>
    <property type="match status" value="1"/>
</dbReference>
<dbReference type="InterPro" id="IPR050301">
    <property type="entry name" value="NTE"/>
</dbReference>
<feature type="short sequence motif" description="DGA/G" evidence="4">
    <location>
        <begin position="168"/>
        <end position="170"/>
    </location>
</feature>
<evidence type="ECO:0000256" key="2">
    <source>
        <dbReference type="ARBA" id="ARBA00022963"/>
    </source>
</evidence>
<evidence type="ECO:0000313" key="6">
    <source>
        <dbReference type="EMBL" id="MQY07653.1"/>
    </source>
</evidence>
<feature type="short sequence motif" description="GXSXG" evidence="4">
    <location>
        <begin position="39"/>
        <end position="43"/>
    </location>
</feature>
<dbReference type="PROSITE" id="PS51635">
    <property type="entry name" value="PNPLA"/>
    <property type="match status" value="1"/>
</dbReference>
<dbReference type="RefSeq" id="WP_194293497.1">
    <property type="nucleotide sequence ID" value="NZ_WEGH01000004.1"/>
</dbReference>
<feature type="domain" description="PNPLA" evidence="5">
    <location>
        <begin position="8"/>
        <end position="181"/>
    </location>
</feature>
<dbReference type="GO" id="GO:0016042">
    <property type="term" value="P:lipid catabolic process"/>
    <property type="evidence" value="ECO:0007669"/>
    <property type="project" value="UniProtKB-UniRule"/>
</dbReference>
<evidence type="ECO:0000256" key="1">
    <source>
        <dbReference type="ARBA" id="ARBA00022801"/>
    </source>
</evidence>
<dbReference type="PANTHER" id="PTHR14226">
    <property type="entry name" value="NEUROPATHY TARGET ESTERASE/SWISS CHEESE D.MELANOGASTER"/>
    <property type="match status" value="1"/>
</dbReference>
<dbReference type="Proteomes" id="UP000487268">
    <property type="component" value="Unassembled WGS sequence"/>
</dbReference>
<dbReference type="Gene3D" id="3.40.1090.10">
    <property type="entry name" value="Cytosolic phospholipase A2 catalytic domain"/>
    <property type="match status" value="2"/>
</dbReference>
<dbReference type="InterPro" id="IPR002641">
    <property type="entry name" value="PNPLA_dom"/>
</dbReference>
<sequence length="301" mass="32641">MASGPIAFVLSGGGKMASTELGMLAALTEAGIHPDLVLGSSAGAMIGAVFADRAGRADTTGLDAVYECWTEILTARPLRWSVPHGLYRLVSPAARARARECLRTILERHIGARTFEELGVRFECNALQLNTMSEHWFGSGPLVPAVLAAGAAPAILSHTRVDGKVYLDGGFLDPVPLDRALQLGARTVYVLQASDFAHARRFPRALWEAGIAEGTFRIMFSSLLDNLPEGTEVHLLPIGRRNTPHGVNMIRQIYGFDAGRARDEGERYMEAAYRATAAYLRFESQTGRSARKRTGPRRPGP</sequence>
<gene>
    <name evidence="6" type="ORF">ACRB68_57550</name>
</gene>